<dbReference type="EMBL" id="LWDF02000800">
    <property type="protein sequence ID" value="KAE8242550.1"/>
    <property type="molecule type" value="Genomic_DNA"/>
</dbReference>
<protein>
    <submittedName>
        <fullName evidence="2">Uncharacterized protein</fullName>
    </submittedName>
</protein>
<accession>A0A177TEQ6</accession>
<dbReference type="Proteomes" id="UP000077521">
    <property type="component" value="Unassembled WGS sequence"/>
</dbReference>
<reference evidence="2" key="1">
    <citation type="submission" date="2016-04" db="EMBL/GenBank/DDBJ databases">
        <authorList>
            <person name="Nguyen H.D."/>
            <person name="Samba Siva P."/>
            <person name="Cullis J."/>
            <person name="Levesque C.A."/>
            <person name="Hambleton S."/>
        </authorList>
    </citation>
    <scope>NUCLEOTIDE SEQUENCE</scope>
    <source>
        <strain evidence="2">DAOMC 236416</strain>
    </source>
</reference>
<organism evidence="2 3">
    <name type="scientific">Tilletia indica</name>
    <dbReference type="NCBI Taxonomy" id="43049"/>
    <lineage>
        <taxon>Eukaryota</taxon>
        <taxon>Fungi</taxon>
        <taxon>Dikarya</taxon>
        <taxon>Basidiomycota</taxon>
        <taxon>Ustilaginomycotina</taxon>
        <taxon>Exobasidiomycetes</taxon>
        <taxon>Tilletiales</taxon>
        <taxon>Tilletiaceae</taxon>
        <taxon>Tilletia</taxon>
    </lineage>
</organism>
<comment type="caution">
    <text evidence="2">The sequence shown here is derived from an EMBL/GenBank/DDBJ whole genome shotgun (WGS) entry which is preliminary data.</text>
</comment>
<evidence type="ECO:0000313" key="2">
    <source>
        <dbReference type="EMBL" id="KAE8242550.1"/>
    </source>
</evidence>
<proteinExistence type="predicted"/>
<evidence type="ECO:0000313" key="3">
    <source>
        <dbReference type="Proteomes" id="UP000077521"/>
    </source>
</evidence>
<evidence type="ECO:0000256" key="1">
    <source>
        <dbReference type="SAM" id="MobiDB-lite"/>
    </source>
</evidence>
<keyword evidence="3" id="KW-1185">Reference proteome</keyword>
<sequence>MENHRVIKDTATMTDSEEEIVPHNHAGDDDSDGEDERVGRHGKEKRKEKEQGQDARAQSFIQSVSEKVRVDREGISQNGLDFGVLDKGWPKEFDWDVEKKRFDDKVKGRLTAERKKGVPTECVILHYVKFGPR</sequence>
<gene>
    <name evidence="2" type="ORF">A4X13_0g7111</name>
</gene>
<feature type="compositionally biased region" description="Basic and acidic residues" evidence="1">
    <location>
        <begin position="36"/>
        <end position="53"/>
    </location>
</feature>
<feature type="region of interest" description="Disordered" evidence="1">
    <location>
        <begin position="1"/>
        <end position="58"/>
    </location>
</feature>
<dbReference type="AlphaFoldDB" id="A0A177TEQ6"/>
<name>A0A177TEQ6_9BASI</name>
<reference evidence="2" key="2">
    <citation type="journal article" date="2019" name="IMA Fungus">
        <title>Genome sequencing and comparison of five Tilletia species to identify candidate genes for the detection of regulated species infecting wheat.</title>
        <authorList>
            <person name="Nguyen H.D.T."/>
            <person name="Sultana T."/>
            <person name="Kesanakurti P."/>
            <person name="Hambleton S."/>
        </authorList>
    </citation>
    <scope>NUCLEOTIDE SEQUENCE</scope>
    <source>
        <strain evidence="2">DAOMC 236416</strain>
    </source>
</reference>